<dbReference type="AlphaFoldDB" id="C0GHZ3"/>
<dbReference type="PANTHER" id="PTHR24421:SF10">
    <property type="entry name" value="NITRATE_NITRITE SENSOR PROTEIN NARQ"/>
    <property type="match status" value="1"/>
</dbReference>
<comment type="caution">
    <text evidence="12">The sequence shown here is derived from an EMBL/GenBank/DDBJ whole genome shotgun (WGS) entry which is preliminary data.</text>
</comment>
<feature type="domain" description="Signal transduction histidine kinase subgroup 3 dimerisation and phosphoacceptor" evidence="11">
    <location>
        <begin position="167"/>
        <end position="233"/>
    </location>
</feature>
<dbReference type="GO" id="GO:0005524">
    <property type="term" value="F:ATP binding"/>
    <property type="evidence" value="ECO:0007669"/>
    <property type="project" value="UniProtKB-KW"/>
</dbReference>
<keyword evidence="9" id="KW-1133">Transmembrane helix</keyword>
<accession>C0GHZ3</accession>
<dbReference type="GO" id="GO:0016020">
    <property type="term" value="C:membrane"/>
    <property type="evidence" value="ECO:0007669"/>
    <property type="project" value="InterPro"/>
</dbReference>
<evidence type="ECO:0000259" key="10">
    <source>
        <dbReference type="Pfam" id="PF02518"/>
    </source>
</evidence>
<dbReference type="Proteomes" id="UP000006443">
    <property type="component" value="Unassembled WGS sequence"/>
</dbReference>
<dbReference type="Pfam" id="PF07730">
    <property type="entry name" value="HisKA_3"/>
    <property type="match status" value="1"/>
</dbReference>
<comment type="catalytic activity">
    <reaction evidence="1">
        <text>ATP + protein L-histidine = ADP + protein N-phospho-L-histidine.</text>
        <dbReference type="EC" id="2.7.13.3"/>
    </reaction>
</comment>
<dbReference type="InterPro" id="IPR011712">
    <property type="entry name" value="Sig_transdc_His_kin_sub3_dim/P"/>
</dbReference>
<evidence type="ECO:0000256" key="4">
    <source>
        <dbReference type="ARBA" id="ARBA00022679"/>
    </source>
</evidence>
<gene>
    <name evidence="12" type="ORF">DealDRAFT_2102</name>
</gene>
<evidence type="ECO:0000256" key="6">
    <source>
        <dbReference type="ARBA" id="ARBA00022777"/>
    </source>
</evidence>
<protein>
    <recommendedName>
        <fullName evidence="2">histidine kinase</fullName>
        <ecNumber evidence="2">2.7.13.3</ecNumber>
    </recommendedName>
</protein>
<dbReference type="RefSeq" id="WP_008517238.1">
    <property type="nucleotide sequence ID" value="NZ_ACJM01000010.1"/>
</dbReference>
<keyword evidence="13" id="KW-1185">Reference proteome</keyword>
<feature type="transmembrane region" description="Helical" evidence="9">
    <location>
        <begin position="84"/>
        <end position="101"/>
    </location>
</feature>
<keyword evidence="8" id="KW-0902">Two-component regulatory system</keyword>
<keyword evidence="4" id="KW-0808">Transferase</keyword>
<feature type="transmembrane region" description="Helical" evidence="9">
    <location>
        <begin position="48"/>
        <end position="77"/>
    </location>
</feature>
<organism evidence="12 13">
    <name type="scientific">Dethiobacter alkaliphilus AHT 1</name>
    <dbReference type="NCBI Taxonomy" id="555088"/>
    <lineage>
        <taxon>Bacteria</taxon>
        <taxon>Bacillati</taxon>
        <taxon>Bacillota</taxon>
        <taxon>Dethiobacteria</taxon>
        <taxon>Dethiobacterales</taxon>
        <taxon>Dethiobacteraceae</taxon>
        <taxon>Dethiobacter</taxon>
    </lineage>
</organism>
<evidence type="ECO:0000256" key="8">
    <source>
        <dbReference type="ARBA" id="ARBA00023012"/>
    </source>
</evidence>
<evidence type="ECO:0000259" key="11">
    <source>
        <dbReference type="Pfam" id="PF07730"/>
    </source>
</evidence>
<dbReference type="PANTHER" id="PTHR24421">
    <property type="entry name" value="NITRATE/NITRITE SENSOR PROTEIN NARX-RELATED"/>
    <property type="match status" value="1"/>
</dbReference>
<keyword evidence="9" id="KW-0472">Membrane</keyword>
<dbReference type="EC" id="2.7.13.3" evidence="2"/>
<feature type="domain" description="Histidine kinase/HSP90-like ATPase" evidence="10">
    <location>
        <begin position="273"/>
        <end position="343"/>
    </location>
</feature>
<dbReference type="InterPro" id="IPR003594">
    <property type="entry name" value="HATPase_dom"/>
</dbReference>
<evidence type="ECO:0000256" key="5">
    <source>
        <dbReference type="ARBA" id="ARBA00022741"/>
    </source>
</evidence>
<dbReference type="eggNOG" id="COG4585">
    <property type="taxonomic scope" value="Bacteria"/>
</dbReference>
<evidence type="ECO:0000256" key="7">
    <source>
        <dbReference type="ARBA" id="ARBA00022840"/>
    </source>
</evidence>
<sequence>MRYIMQGLFLLQLVYLLASGESFRVEELLVVLLLVGVYVVKERFWQHVSLVALQLVIVTAAVYAGMPLSVLYALLAFDFAYHQVYMGVALSVALIIFFSVWREMPLILLLAATGILAGYILQRWEAQYTDYCKRLDDERHLRYSLEEARNKLMASAKETAHLAEIKERNRIAREIHDSIGHSIAGVLIQMQVAGRLVGKDDNKAKETLQLCTEKLADALTVARQTVYNLKPRERLGIEYIKRIIGDYTFCPVEVSYQGDFDLMPAEHLETTAAIIKEALTNTVRYSKATQVVIELLTNEKYTRLMVKDNGIGCEVIREGMGISGMKERVRNLGGNLSISCDDGFMIVCMLYRQGGA</sequence>
<evidence type="ECO:0000313" key="13">
    <source>
        <dbReference type="Proteomes" id="UP000006443"/>
    </source>
</evidence>
<keyword evidence="6 12" id="KW-0418">Kinase</keyword>
<proteinExistence type="predicted"/>
<dbReference type="Gene3D" id="3.30.565.10">
    <property type="entry name" value="Histidine kinase-like ATPase, C-terminal domain"/>
    <property type="match status" value="1"/>
</dbReference>
<dbReference type="GO" id="GO:0046983">
    <property type="term" value="F:protein dimerization activity"/>
    <property type="evidence" value="ECO:0007669"/>
    <property type="project" value="InterPro"/>
</dbReference>
<evidence type="ECO:0000256" key="3">
    <source>
        <dbReference type="ARBA" id="ARBA00022553"/>
    </source>
</evidence>
<dbReference type="InterPro" id="IPR036890">
    <property type="entry name" value="HATPase_C_sf"/>
</dbReference>
<keyword evidence="3" id="KW-0597">Phosphoprotein</keyword>
<dbReference type="InterPro" id="IPR050482">
    <property type="entry name" value="Sensor_HK_TwoCompSys"/>
</dbReference>
<evidence type="ECO:0000256" key="1">
    <source>
        <dbReference type="ARBA" id="ARBA00000085"/>
    </source>
</evidence>
<keyword evidence="5" id="KW-0547">Nucleotide-binding</keyword>
<keyword evidence="7" id="KW-0067">ATP-binding</keyword>
<keyword evidence="9" id="KW-0812">Transmembrane</keyword>
<reference evidence="12 13" key="1">
    <citation type="submission" date="2009-02" db="EMBL/GenBank/DDBJ databases">
        <title>Sequencing of the draft genome and assembly of Dethiobacter alkaliphilus AHT 1.</title>
        <authorList>
            <consortium name="US DOE Joint Genome Institute (JGI-PGF)"/>
            <person name="Lucas S."/>
            <person name="Copeland A."/>
            <person name="Lapidus A."/>
            <person name="Glavina del Rio T."/>
            <person name="Dalin E."/>
            <person name="Tice H."/>
            <person name="Bruce D."/>
            <person name="Goodwin L."/>
            <person name="Pitluck S."/>
            <person name="Larimer F."/>
            <person name="Land M.L."/>
            <person name="Hauser L."/>
            <person name="Muyzer G."/>
        </authorList>
    </citation>
    <scope>NUCLEOTIDE SEQUENCE [LARGE SCALE GENOMIC DNA]</scope>
    <source>
        <strain evidence="12 13">AHT 1</strain>
    </source>
</reference>
<evidence type="ECO:0000256" key="9">
    <source>
        <dbReference type="SAM" id="Phobius"/>
    </source>
</evidence>
<name>C0GHZ3_DETAL</name>
<dbReference type="CDD" id="cd16917">
    <property type="entry name" value="HATPase_UhpB-NarQ-NarX-like"/>
    <property type="match status" value="1"/>
</dbReference>
<dbReference type="SUPFAM" id="SSF55874">
    <property type="entry name" value="ATPase domain of HSP90 chaperone/DNA topoisomerase II/histidine kinase"/>
    <property type="match status" value="1"/>
</dbReference>
<dbReference type="STRING" id="555088.DealDRAFT_2102"/>
<dbReference type="Pfam" id="PF02518">
    <property type="entry name" value="HATPase_c"/>
    <property type="match status" value="1"/>
</dbReference>
<dbReference type="Gene3D" id="1.20.5.1930">
    <property type="match status" value="1"/>
</dbReference>
<evidence type="ECO:0000256" key="2">
    <source>
        <dbReference type="ARBA" id="ARBA00012438"/>
    </source>
</evidence>
<evidence type="ECO:0000313" key="12">
    <source>
        <dbReference type="EMBL" id="EEG77067.1"/>
    </source>
</evidence>
<dbReference type="GO" id="GO:0000155">
    <property type="term" value="F:phosphorelay sensor kinase activity"/>
    <property type="evidence" value="ECO:0007669"/>
    <property type="project" value="InterPro"/>
</dbReference>
<dbReference type="EMBL" id="ACJM01000010">
    <property type="protein sequence ID" value="EEG77067.1"/>
    <property type="molecule type" value="Genomic_DNA"/>
</dbReference>